<keyword evidence="3" id="KW-1185">Reference proteome</keyword>
<accession>W9GWS0</accession>
<feature type="transmembrane region" description="Helical" evidence="1">
    <location>
        <begin position="250"/>
        <end position="272"/>
    </location>
</feature>
<feature type="transmembrane region" description="Helical" evidence="1">
    <location>
        <begin position="23"/>
        <end position="43"/>
    </location>
</feature>
<evidence type="ECO:0000313" key="3">
    <source>
        <dbReference type="Proteomes" id="UP000019486"/>
    </source>
</evidence>
<dbReference type="Proteomes" id="UP000019486">
    <property type="component" value="Unassembled WGS sequence"/>
</dbReference>
<dbReference type="AlphaFoldDB" id="W9GWS0"/>
<keyword evidence="1" id="KW-0472">Membrane</keyword>
<evidence type="ECO:0000313" key="2">
    <source>
        <dbReference type="EMBL" id="EWY38350.1"/>
    </source>
</evidence>
<dbReference type="RefSeq" id="WP_037457463.1">
    <property type="nucleotide sequence ID" value="NZ_AVFL01000019.1"/>
</dbReference>
<reference evidence="2 3" key="1">
    <citation type="submission" date="2013-08" db="EMBL/GenBank/DDBJ databases">
        <title>The genome sequence of Skermanella stibiiresistens.</title>
        <authorList>
            <person name="Zhu W."/>
            <person name="Wang G."/>
        </authorList>
    </citation>
    <scope>NUCLEOTIDE SEQUENCE [LARGE SCALE GENOMIC DNA]</scope>
    <source>
        <strain evidence="2 3">SB22</strain>
    </source>
</reference>
<feature type="transmembrane region" description="Helical" evidence="1">
    <location>
        <begin position="388"/>
        <end position="406"/>
    </location>
</feature>
<proteinExistence type="predicted"/>
<name>W9GWS0_9PROT</name>
<feature type="transmembrane region" description="Helical" evidence="1">
    <location>
        <begin position="413"/>
        <end position="434"/>
    </location>
</feature>
<organism evidence="2 3">
    <name type="scientific">Skermanella stibiiresistens SB22</name>
    <dbReference type="NCBI Taxonomy" id="1385369"/>
    <lineage>
        <taxon>Bacteria</taxon>
        <taxon>Pseudomonadati</taxon>
        <taxon>Pseudomonadota</taxon>
        <taxon>Alphaproteobacteria</taxon>
        <taxon>Rhodospirillales</taxon>
        <taxon>Azospirillaceae</taxon>
        <taxon>Skermanella</taxon>
    </lineage>
</organism>
<feature type="transmembrane region" description="Helical" evidence="1">
    <location>
        <begin position="187"/>
        <end position="208"/>
    </location>
</feature>
<sequence>MVALSVKGERRSGGWLDGWGRTAILLIVGLQAVLGFLLINTGIADNGDFSRSMQWFIEKPVAFATNWPTDDAAWDLRFTKFWIDDWTLKPADARPPIESRSSAQLLNMAGMAANAIAGNTDYSLRIASIPARMLALAAFATLALALRVTIRNTALTCLALAAVSAILLDTGYAAFLNSFYEERASLLYLLVLVPSAILAFRESGGWIWKTMFAVALALFASSKAQFVPTPAILLVVLIAHAWGPVKRAPLPTAALFAVPQLLALIVTTGYSFGNVNAYNSLFIGALTFTDDPARHLDDFPPRAEHCVGVNAYAQSPCFKEVSPFATHGRTVELYLSDPLAFTAAIGFAADAMHDIDLPQYGKTHLGGTVAPIIAPTLWSGVKRLMPTGLPFLAVLVAASVALFPLSKRPGFKGIAIAAQFLLALTASQIVITVVGDGRAEIQKHLLVANLAFDLGLVLVLTLALAATLSRSSSTRPTSPGPSGS</sequence>
<dbReference type="STRING" id="1385369.N825_14165"/>
<feature type="transmembrane region" description="Helical" evidence="1">
    <location>
        <begin position="446"/>
        <end position="468"/>
    </location>
</feature>
<feature type="transmembrane region" description="Helical" evidence="1">
    <location>
        <begin position="153"/>
        <end position="175"/>
    </location>
</feature>
<feature type="transmembrane region" description="Helical" evidence="1">
    <location>
        <begin position="129"/>
        <end position="147"/>
    </location>
</feature>
<keyword evidence="1" id="KW-0812">Transmembrane</keyword>
<evidence type="ECO:0008006" key="4">
    <source>
        <dbReference type="Google" id="ProtNLM"/>
    </source>
</evidence>
<feature type="transmembrane region" description="Helical" evidence="1">
    <location>
        <begin position="214"/>
        <end position="238"/>
    </location>
</feature>
<evidence type="ECO:0000256" key="1">
    <source>
        <dbReference type="SAM" id="Phobius"/>
    </source>
</evidence>
<comment type="caution">
    <text evidence="2">The sequence shown here is derived from an EMBL/GenBank/DDBJ whole genome shotgun (WGS) entry which is preliminary data.</text>
</comment>
<keyword evidence="1" id="KW-1133">Transmembrane helix</keyword>
<dbReference type="EMBL" id="AVFL01000019">
    <property type="protein sequence ID" value="EWY38350.1"/>
    <property type="molecule type" value="Genomic_DNA"/>
</dbReference>
<gene>
    <name evidence="2" type="ORF">N825_14165</name>
</gene>
<dbReference type="OrthoDB" id="9125798at2"/>
<protein>
    <recommendedName>
        <fullName evidence="4">Glycosyltransferase RgtA/B/C/D-like domain-containing protein</fullName>
    </recommendedName>
</protein>